<dbReference type="PROSITE" id="PS50850">
    <property type="entry name" value="MFS"/>
    <property type="match status" value="1"/>
</dbReference>
<organism evidence="8 9">
    <name type="scientific">Saccharothrix lopnurensis</name>
    <dbReference type="NCBI Taxonomy" id="1670621"/>
    <lineage>
        <taxon>Bacteria</taxon>
        <taxon>Bacillati</taxon>
        <taxon>Actinomycetota</taxon>
        <taxon>Actinomycetes</taxon>
        <taxon>Pseudonocardiales</taxon>
        <taxon>Pseudonocardiaceae</taxon>
        <taxon>Saccharothrix</taxon>
    </lineage>
</organism>
<keyword evidence="3 6" id="KW-0812">Transmembrane</keyword>
<dbReference type="Pfam" id="PF07690">
    <property type="entry name" value="MFS_1"/>
    <property type="match status" value="1"/>
</dbReference>
<evidence type="ECO:0000256" key="6">
    <source>
        <dbReference type="SAM" id="Phobius"/>
    </source>
</evidence>
<feature type="transmembrane region" description="Helical" evidence="6">
    <location>
        <begin position="225"/>
        <end position="245"/>
    </location>
</feature>
<dbReference type="CDD" id="cd06173">
    <property type="entry name" value="MFS_MefA_like"/>
    <property type="match status" value="1"/>
</dbReference>
<dbReference type="PANTHER" id="PTHR23513:SF11">
    <property type="entry name" value="STAPHYLOFERRIN A TRANSPORTER"/>
    <property type="match status" value="1"/>
</dbReference>
<feature type="transmembrane region" description="Helical" evidence="6">
    <location>
        <begin position="20"/>
        <end position="46"/>
    </location>
</feature>
<gene>
    <name evidence="8" type="ORF">ACFP3R_00505</name>
</gene>
<protein>
    <submittedName>
        <fullName evidence="8">MFS transporter</fullName>
    </submittedName>
</protein>
<evidence type="ECO:0000259" key="7">
    <source>
        <dbReference type="PROSITE" id="PS50850"/>
    </source>
</evidence>
<evidence type="ECO:0000256" key="5">
    <source>
        <dbReference type="ARBA" id="ARBA00023136"/>
    </source>
</evidence>
<comment type="caution">
    <text evidence="8">The sequence shown here is derived from an EMBL/GenBank/DDBJ whole genome shotgun (WGS) entry which is preliminary data.</text>
</comment>
<dbReference type="SUPFAM" id="SSF103473">
    <property type="entry name" value="MFS general substrate transporter"/>
    <property type="match status" value="1"/>
</dbReference>
<comment type="subcellular location">
    <subcellularLocation>
        <location evidence="1">Cell membrane</location>
        <topology evidence="1">Multi-pass membrane protein</topology>
    </subcellularLocation>
</comment>
<feature type="transmembrane region" description="Helical" evidence="6">
    <location>
        <begin position="311"/>
        <end position="333"/>
    </location>
</feature>
<evidence type="ECO:0000256" key="2">
    <source>
        <dbReference type="ARBA" id="ARBA00022475"/>
    </source>
</evidence>
<dbReference type="InterPro" id="IPR011701">
    <property type="entry name" value="MFS"/>
</dbReference>
<dbReference type="EMBL" id="JBHSQO010000001">
    <property type="protein sequence ID" value="MFC6087746.1"/>
    <property type="molecule type" value="Genomic_DNA"/>
</dbReference>
<feature type="domain" description="Major facilitator superfamily (MFS) profile" evidence="7">
    <location>
        <begin position="1"/>
        <end position="199"/>
    </location>
</feature>
<dbReference type="PANTHER" id="PTHR23513">
    <property type="entry name" value="INTEGRAL MEMBRANE EFFLUX PROTEIN-RELATED"/>
    <property type="match status" value="1"/>
</dbReference>
<feature type="transmembrane region" description="Helical" evidence="6">
    <location>
        <begin position="257"/>
        <end position="281"/>
    </location>
</feature>
<evidence type="ECO:0000256" key="3">
    <source>
        <dbReference type="ARBA" id="ARBA00022692"/>
    </source>
</evidence>
<dbReference type="Gene3D" id="1.20.1250.20">
    <property type="entry name" value="MFS general substrate transporter like domains"/>
    <property type="match status" value="1"/>
</dbReference>
<proteinExistence type="predicted"/>
<keyword evidence="9" id="KW-1185">Reference proteome</keyword>
<keyword evidence="5 6" id="KW-0472">Membrane</keyword>
<dbReference type="InterPro" id="IPR036259">
    <property type="entry name" value="MFS_trans_sf"/>
</dbReference>
<feature type="transmembrane region" description="Helical" evidence="6">
    <location>
        <begin position="146"/>
        <end position="172"/>
    </location>
</feature>
<dbReference type="InterPro" id="IPR020846">
    <property type="entry name" value="MFS_dom"/>
</dbReference>
<feature type="transmembrane region" description="Helical" evidence="6">
    <location>
        <begin position="184"/>
        <end position="205"/>
    </location>
</feature>
<evidence type="ECO:0000313" key="8">
    <source>
        <dbReference type="EMBL" id="MFC6087746.1"/>
    </source>
</evidence>
<reference evidence="9" key="1">
    <citation type="journal article" date="2019" name="Int. J. Syst. Evol. Microbiol.">
        <title>The Global Catalogue of Microorganisms (GCM) 10K type strain sequencing project: providing services to taxonomists for standard genome sequencing and annotation.</title>
        <authorList>
            <consortium name="The Broad Institute Genomics Platform"/>
            <consortium name="The Broad Institute Genome Sequencing Center for Infectious Disease"/>
            <person name="Wu L."/>
            <person name="Ma J."/>
        </authorList>
    </citation>
    <scope>NUCLEOTIDE SEQUENCE [LARGE SCALE GENOMIC DNA]</scope>
    <source>
        <strain evidence="9">CGMCC 4.7246</strain>
    </source>
</reference>
<keyword evidence="2" id="KW-1003">Cell membrane</keyword>
<evidence type="ECO:0000256" key="1">
    <source>
        <dbReference type="ARBA" id="ARBA00004651"/>
    </source>
</evidence>
<accession>A0ABW1NXS4</accession>
<sequence>MTGERHGTAGYREVFALRAFRALFTAHVVSVVGDQLARVALVVLVYDRTGSAALSALAYALTFLPALVGGPLLAGLADRYPRRTVMITADLVRAAVVAAMAWPGLPWQAVCALLVVVQLAGAPAVPARSALLPALIPDSAVMRTGIAALSTVTQLGQVLGFAVGGVLVAALGPGGALLLDAATFGVSALLVAAFVPPVAVTGPHALGWWERVRAGAGVVWHDRRLLVLVGYAALSGTYIVGEALAAPYAAHLGGGPAVVGVLFAAYSAGCAAASLAVAALPESVQLRLMPLLAVGTGVPLLGCLADPPLPVVVGLFALSGAASGYHVVAQPTFVLRTPDAHRGQAVGFAITAMQTAQGIGITLGGLAAERTAPHLVTGAAGGVGVVAALVLAARWRAVQRRA</sequence>
<evidence type="ECO:0000313" key="9">
    <source>
        <dbReference type="Proteomes" id="UP001596220"/>
    </source>
</evidence>
<dbReference type="RefSeq" id="WP_380631633.1">
    <property type="nucleotide sequence ID" value="NZ_JBHSQO010000001.1"/>
</dbReference>
<keyword evidence="4 6" id="KW-1133">Transmembrane helix</keyword>
<name>A0ABW1NXS4_9PSEU</name>
<dbReference type="Proteomes" id="UP001596220">
    <property type="component" value="Unassembled WGS sequence"/>
</dbReference>
<feature type="transmembrane region" description="Helical" evidence="6">
    <location>
        <begin position="345"/>
        <end position="368"/>
    </location>
</feature>
<evidence type="ECO:0000256" key="4">
    <source>
        <dbReference type="ARBA" id="ARBA00022989"/>
    </source>
</evidence>
<feature type="transmembrane region" description="Helical" evidence="6">
    <location>
        <begin position="374"/>
        <end position="393"/>
    </location>
</feature>
<feature type="transmembrane region" description="Helical" evidence="6">
    <location>
        <begin position="52"/>
        <end position="77"/>
    </location>
</feature>